<comment type="caution">
    <text evidence="1">The sequence shown here is derived from an EMBL/GenBank/DDBJ whole genome shotgun (WGS) entry which is preliminary data.</text>
</comment>
<proteinExistence type="predicted"/>
<evidence type="ECO:0000313" key="2">
    <source>
        <dbReference type="Proteomes" id="UP000192074"/>
    </source>
</evidence>
<dbReference type="Proteomes" id="UP000192074">
    <property type="component" value="Unassembled WGS sequence"/>
</dbReference>
<protein>
    <submittedName>
        <fullName evidence="1">Uncharacterized protein</fullName>
    </submittedName>
</protein>
<name>A0A822V9R6_AGRTU</name>
<organism evidence="1 2">
    <name type="scientific">Agrobacterium tumefaciens str. B6</name>
    <dbReference type="NCBI Taxonomy" id="1183423"/>
    <lineage>
        <taxon>Bacteria</taxon>
        <taxon>Pseudomonadati</taxon>
        <taxon>Pseudomonadota</taxon>
        <taxon>Alphaproteobacteria</taxon>
        <taxon>Hyphomicrobiales</taxon>
        <taxon>Rhizobiaceae</taxon>
        <taxon>Rhizobium/Agrobacterium group</taxon>
        <taxon>Agrobacterium</taxon>
        <taxon>Agrobacterium tumefaciens complex</taxon>
    </lineage>
</organism>
<gene>
    <name evidence="1" type="ORF">AGR4A_pAt30153</name>
</gene>
<accession>A0A822V9R6</accession>
<dbReference type="EMBL" id="FCNL01000042">
    <property type="protein sequence ID" value="CVI25338.1"/>
    <property type="molecule type" value="Genomic_DNA"/>
</dbReference>
<dbReference type="AlphaFoldDB" id="A0A822V9R6"/>
<evidence type="ECO:0000313" key="1">
    <source>
        <dbReference type="EMBL" id="CVI25338.1"/>
    </source>
</evidence>
<reference evidence="1 2" key="1">
    <citation type="submission" date="2016-01" db="EMBL/GenBank/DDBJ databases">
        <authorList>
            <person name="Regsiter A."/>
            <person name="william w."/>
        </authorList>
    </citation>
    <scope>NUCLEOTIDE SEQUENCE [LARGE SCALE GENOMIC DNA]</scope>
    <source>
        <strain evidence="1 2">B6</strain>
    </source>
</reference>
<sequence>MASVGEAALPGSDRKWQLHHAVVNQIVGRHNTSVLLRSDMGASRSKAAGAPRCGRIIASLQGRPACVAARKCGPHHPQTILAPPGDALTLGLAADAHVFLPAPEGLSRTTTGTPGFAETSLIKDPFMAPLNRSTQKRRPAKSQRATTLEMVRHVCPDTAQALRISESFGLALIDSDGIRDLHRGQLIESADALKDGLAEKAMQIHMQRIVGSFVGSAYGAGQFYSRAVTEARDLTTKLSNDTRDEDLDGPVGFDSRAQRKREFAADMGLQAHVLRVAAEGAVSAYEDITGETWKPYERAVEQPANSVDQKAATAQMAAFE</sequence>